<keyword evidence="4 10" id="KW-0378">Hydrolase</keyword>
<keyword evidence="6 10" id="KW-0368">Histidine biosynthesis</keyword>
<reference evidence="13 14" key="1">
    <citation type="submission" date="2019-03" db="EMBL/GenBank/DDBJ databases">
        <title>Lake Tanganyika Metagenome-Assembled Genomes (MAGs).</title>
        <authorList>
            <person name="Tran P."/>
        </authorList>
    </citation>
    <scope>NUCLEOTIDE SEQUENCE [LARGE SCALE GENOMIC DNA]</scope>
    <source>
        <strain evidence="13">K_DeepCast_65m_m2_236</strain>
    </source>
</reference>
<gene>
    <name evidence="10 13" type="primary">hisH</name>
    <name evidence="13" type="ORF">FJZ00_03255</name>
</gene>
<dbReference type="Pfam" id="PF00117">
    <property type="entry name" value="GATase"/>
    <property type="match status" value="1"/>
</dbReference>
<proteinExistence type="inferred from homology"/>
<dbReference type="PIRSF" id="PIRSF000495">
    <property type="entry name" value="Amidotransf_hisH"/>
    <property type="match status" value="1"/>
</dbReference>
<dbReference type="EC" id="4.3.2.10" evidence="10"/>
<dbReference type="InterPro" id="IPR010139">
    <property type="entry name" value="Imidazole-glycPsynth_HisH"/>
</dbReference>
<comment type="subcellular location">
    <subcellularLocation>
        <location evidence="10">Cytoplasm</location>
    </subcellularLocation>
</comment>
<comment type="subunit">
    <text evidence="2 10">Heterodimer of HisH and HisF.</text>
</comment>
<dbReference type="EMBL" id="VGJX01000133">
    <property type="protein sequence ID" value="MBM3274143.1"/>
    <property type="molecule type" value="Genomic_DNA"/>
</dbReference>
<comment type="pathway">
    <text evidence="1 10">Amino-acid biosynthesis; L-histidine biosynthesis; L-histidine from 5-phospho-alpha-D-ribose 1-diphosphate: step 5/9.</text>
</comment>
<dbReference type="Gene3D" id="3.40.50.880">
    <property type="match status" value="1"/>
</dbReference>
<evidence type="ECO:0000256" key="7">
    <source>
        <dbReference type="ARBA" id="ARBA00023239"/>
    </source>
</evidence>
<dbReference type="InterPro" id="IPR029062">
    <property type="entry name" value="Class_I_gatase-like"/>
</dbReference>
<feature type="active site" description="Nucleophile" evidence="10 11">
    <location>
        <position position="82"/>
    </location>
</feature>
<keyword evidence="10" id="KW-0963">Cytoplasm</keyword>
<keyword evidence="5 10" id="KW-0315">Glutamine amidotransferase</keyword>
<keyword evidence="3 10" id="KW-0028">Amino-acid biosynthesis</keyword>
<evidence type="ECO:0000256" key="10">
    <source>
        <dbReference type="HAMAP-Rule" id="MF_00278"/>
    </source>
</evidence>
<dbReference type="GO" id="GO:0005737">
    <property type="term" value="C:cytoplasm"/>
    <property type="evidence" value="ECO:0007669"/>
    <property type="project" value="UniProtKB-SubCell"/>
</dbReference>
<evidence type="ECO:0000256" key="8">
    <source>
        <dbReference type="ARBA" id="ARBA00047838"/>
    </source>
</evidence>
<feature type="active site" evidence="10 11">
    <location>
        <position position="176"/>
    </location>
</feature>
<comment type="catalytic activity">
    <reaction evidence="8 10">
        <text>5-[(5-phospho-1-deoxy-D-ribulos-1-ylimino)methylamino]-1-(5-phospho-beta-D-ribosyl)imidazole-4-carboxamide + L-glutamine = D-erythro-1-(imidazol-4-yl)glycerol 3-phosphate + 5-amino-1-(5-phospho-beta-D-ribosyl)imidazole-4-carboxamide + L-glutamate + H(+)</text>
        <dbReference type="Rhea" id="RHEA:24793"/>
        <dbReference type="ChEBI" id="CHEBI:15378"/>
        <dbReference type="ChEBI" id="CHEBI:29985"/>
        <dbReference type="ChEBI" id="CHEBI:58278"/>
        <dbReference type="ChEBI" id="CHEBI:58359"/>
        <dbReference type="ChEBI" id="CHEBI:58475"/>
        <dbReference type="ChEBI" id="CHEBI:58525"/>
        <dbReference type="EC" id="4.3.2.10"/>
    </reaction>
</comment>
<dbReference type="PANTHER" id="PTHR42701:SF1">
    <property type="entry name" value="IMIDAZOLE GLYCEROL PHOSPHATE SYNTHASE SUBUNIT HISH"/>
    <property type="match status" value="1"/>
</dbReference>
<evidence type="ECO:0000313" key="14">
    <source>
        <dbReference type="Proteomes" id="UP000703893"/>
    </source>
</evidence>
<comment type="caution">
    <text evidence="13">The sequence shown here is derived from an EMBL/GenBank/DDBJ whole genome shotgun (WGS) entry which is preliminary data.</text>
</comment>
<evidence type="ECO:0000256" key="6">
    <source>
        <dbReference type="ARBA" id="ARBA00023102"/>
    </source>
</evidence>
<comment type="catalytic activity">
    <reaction evidence="9 10">
        <text>L-glutamine + H2O = L-glutamate + NH4(+)</text>
        <dbReference type="Rhea" id="RHEA:15889"/>
        <dbReference type="ChEBI" id="CHEBI:15377"/>
        <dbReference type="ChEBI" id="CHEBI:28938"/>
        <dbReference type="ChEBI" id="CHEBI:29985"/>
        <dbReference type="ChEBI" id="CHEBI:58359"/>
        <dbReference type="EC" id="3.5.1.2"/>
    </reaction>
</comment>
<evidence type="ECO:0000256" key="1">
    <source>
        <dbReference type="ARBA" id="ARBA00005091"/>
    </source>
</evidence>
<dbReference type="SUPFAM" id="SSF52317">
    <property type="entry name" value="Class I glutamine amidotransferase-like"/>
    <property type="match status" value="1"/>
</dbReference>
<protein>
    <recommendedName>
        <fullName evidence="10">Imidazole glycerol phosphate synthase subunit HisH</fullName>
        <ecNumber evidence="10">4.3.2.10</ecNumber>
    </recommendedName>
    <alternativeName>
        <fullName evidence="10">IGP synthase glutaminase subunit</fullName>
        <ecNumber evidence="10">3.5.1.2</ecNumber>
    </alternativeName>
    <alternativeName>
        <fullName evidence="10">IGP synthase subunit HisH</fullName>
    </alternativeName>
    <alternativeName>
        <fullName evidence="10">ImGP synthase subunit HisH</fullName>
        <shortName evidence="10">IGPS subunit HisH</shortName>
    </alternativeName>
</protein>
<dbReference type="GO" id="GO:0016829">
    <property type="term" value="F:lyase activity"/>
    <property type="evidence" value="ECO:0007669"/>
    <property type="project" value="UniProtKB-KW"/>
</dbReference>
<feature type="domain" description="Glutamine amidotransferase" evidence="12">
    <location>
        <begin position="7"/>
        <end position="192"/>
    </location>
</feature>
<sequence length="200" mass="21287">MQPRVAVLDYGVGNLRNVARALRAIGADAAVALSPAQAADADRLVLPGVGAFGDSIAELRRRGFDRAVADAVAAGKPLLGICVGYQMLFEESHEFGRHAGLGLFQGRVERFPEGAQVPHVGWNEVAWGDGTAGWYYFVHSYRPVEVDAAVVLGTTDHGGTFPAAVRRDNVWGVQFHPEKSQKAGLKLLADFLAAPVAAAR</sequence>
<name>A0A938BMC4_9BACT</name>
<feature type="active site" evidence="10 11">
    <location>
        <position position="178"/>
    </location>
</feature>
<dbReference type="CDD" id="cd01748">
    <property type="entry name" value="GATase1_IGP_Synthase"/>
    <property type="match status" value="1"/>
</dbReference>
<dbReference type="EC" id="3.5.1.2" evidence="10"/>
<evidence type="ECO:0000256" key="3">
    <source>
        <dbReference type="ARBA" id="ARBA00022605"/>
    </source>
</evidence>
<accession>A0A938BMC4</accession>
<dbReference type="GO" id="GO:0004359">
    <property type="term" value="F:glutaminase activity"/>
    <property type="evidence" value="ECO:0007669"/>
    <property type="project" value="UniProtKB-EC"/>
</dbReference>
<dbReference type="Proteomes" id="UP000703893">
    <property type="component" value="Unassembled WGS sequence"/>
</dbReference>
<dbReference type="PROSITE" id="PS51273">
    <property type="entry name" value="GATASE_TYPE_1"/>
    <property type="match status" value="1"/>
</dbReference>
<evidence type="ECO:0000256" key="4">
    <source>
        <dbReference type="ARBA" id="ARBA00022801"/>
    </source>
</evidence>
<dbReference type="AlphaFoldDB" id="A0A938BMC4"/>
<evidence type="ECO:0000256" key="11">
    <source>
        <dbReference type="PIRSR" id="PIRSR000495-1"/>
    </source>
</evidence>
<comment type="function">
    <text evidence="10">IGPS catalyzes the conversion of PRFAR and glutamine to IGP, AICAR and glutamate. The HisH subunit catalyzes the hydrolysis of glutamine to glutamate and ammonia as part of the synthesis of IGP and AICAR. The resulting ammonia molecule is channeled to the active site of HisF.</text>
</comment>
<dbReference type="GO" id="GO:0000107">
    <property type="term" value="F:imidazoleglycerol-phosphate synthase activity"/>
    <property type="evidence" value="ECO:0007669"/>
    <property type="project" value="UniProtKB-UniRule"/>
</dbReference>
<dbReference type="InterPro" id="IPR017926">
    <property type="entry name" value="GATASE"/>
</dbReference>
<evidence type="ECO:0000259" key="12">
    <source>
        <dbReference type="Pfam" id="PF00117"/>
    </source>
</evidence>
<organism evidence="13 14">
    <name type="scientific">Candidatus Tanganyikabacteria bacterium</name>
    <dbReference type="NCBI Taxonomy" id="2961651"/>
    <lineage>
        <taxon>Bacteria</taxon>
        <taxon>Bacillati</taxon>
        <taxon>Candidatus Sericytochromatia</taxon>
        <taxon>Candidatus Tanganyikabacteria</taxon>
    </lineage>
</organism>
<keyword evidence="7 10" id="KW-0456">Lyase</keyword>
<dbReference type="PROSITE" id="PS51274">
    <property type="entry name" value="GATASE_COBBQ"/>
    <property type="match status" value="1"/>
</dbReference>
<dbReference type="PANTHER" id="PTHR42701">
    <property type="entry name" value="IMIDAZOLE GLYCEROL PHOSPHATE SYNTHASE SUBUNIT HISH"/>
    <property type="match status" value="1"/>
</dbReference>
<evidence type="ECO:0000313" key="13">
    <source>
        <dbReference type="EMBL" id="MBM3274143.1"/>
    </source>
</evidence>
<dbReference type="HAMAP" id="MF_00278">
    <property type="entry name" value="HisH"/>
    <property type="match status" value="1"/>
</dbReference>
<dbReference type="NCBIfam" id="TIGR01855">
    <property type="entry name" value="IMP_synth_hisH"/>
    <property type="match status" value="1"/>
</dbReference>
<evidence type="ECO:0000256" key="9">
    <source>
        <dbReference type="ARBA" id="ARBA00049534"/>
    </source>
</evidence>
<evidence type="ECO:0000256" key="2">
    <source>
        <dbReference type="ARBA" id="ARBA00011152"/>
    </source>
</evidence>
<dbReference type="GO" id="GO:0000105">
    <property type="term" value="P:L-histidine biosynthetic process"/>
    <property type="evidence" value="ECO:0007669"/>
    <property type="project" value="UniProtKB-UniRule"/>
</dbReference>
<evidence type="ECO:0000256" key="5">
    <source>
        <dbReference type="ARBA" id="ARBA00022962"/>
    </source>
</evidence>